<accession>A0A8T4IIU9</accession>
<reference evidence="5" key="1">
    <citation type="submission" date="2021-04" db="EMBL/GenBank/DDBJ databases">
        <title>Ouciella asimina sp. nov., isolated from the surface seawater in the hydrothermal field of Okinawa Trough.</title>
        <authorList>
            <person name="Shuang W."/>
        </authorList>
    </citation>
    <scope>NUCLEOTIDE SEQUENCE</scope>
    <source>
        <strain evidence="5">LXI357</strain>
    </source>
</reference>
<keyword evidence="6" id="KW-1185">Reference proteome</keyword>
<evidence type="ECO:0000313" key="5">
    <source>
        <dbReference type="EMBL" id="MBR0553035.1"/>
    </source>
</evidence>
<keyword evidence="5" id="KW-0378">Hydrolase</keyword>
<comment type="catalytic activity">
    <reaction evidence="1">
        <text>a beta-lactam + H2O = a substituted beta-amino acid</text>
        <dbReference type="Rhea" id="RHEA:20401"/>
        <dbReference type="ChEBI" id="CHEBI:15377"/>
        <dbReference type="ChEBI" id="CHEBI:35627"/>
        <dbReference type="ChEBI" id="CHEBI:140347"/>
        <dbReference type="EC" id="3.5.2.6"/>
    </reaction>
</comment>
<proteinExistence type="inferred from homology"/>
<name>A0A8T4IIU9_9SPHN</name>
<evidence type="ECO:0000259" key="4">
    <source>
        <dbReference type="Pfam" id="PF13354"/>
    </source>
</evidence>
<evidence type="ECO:0000256" key="1">
    <source>
        <dbReference type="ARBA" id="ARBA00001526"/>
    </source>
</evidence>
<dbReference type="PANTHER" id="PTHR35333">
    <property type="entry name" value="BETA-LACTAMASE"/>
    <property type="match status" value="1"/>
</dbReference>
<dbReference type="InterPro" id="IPR000871">
    <property type="entry name" value="Beta-lactam_class-A"/>
</dbReference>
<dbReference type="InterPro" id="IPR012338">
    <property type="entry name" value="Beta-lactam/transpept-like"/>
</dbReference>
<evidence type="ECO:0000256" key="3">
    <source>
        <dbReference type="ARBA" id="ARBA00012865"/>
    </source>
</evidence>
<dbReference type="PROSITE" id="PS51257">
    <property type="entry name" value="PROKAR_LIPOPROTEIN"/>
    <property type="match status" value="1"/>
</dbReference>
<dbReference type="GO" id="GO:0008800">
    <property type="term" value="F:beta-lactamase activity"/>
    <property type="evidence" value="ECO:0007669"/>
    <property type="project" value="UniProtKB-EC"/>
</dbReference>
<protein>
    <recommendedName>
        <fullName evidence="3">beta-lactamase</fullName>
        <ecNumber evidence="3">3.5.2.6</ecNumber>
    </recommendedName>
</protein>
<gene>
    <name evidence="5" type="ORF">J7S20_11005</name>
</gene>
<dbReference type="SUPFAM" id="SSF56601">
    <property type="entry name" value="beta-lactamase/transpeptidase-like"/>
    <property type="match status" value="1"/>
</dbReference>
<dbReference type="Proteomes" id="UP000676996">
    <property type="component" value="Unassembled WGS sequence"/>
</dbReference>
<evidence type="ECO:0000256" key="2">
    <source>
        <dbReference type="ARBA" id="ARBA00009009"/>
    </source>
</evidence>
<dbReference type="EC" id="3.5.2.6" evidence="3"/>
<dbReference type="Pfam" id="PF13354">
    <property type="entry name" value="Beta-lactamase2"/>
    <property type="match status" value="1"/>
</dbReference>
<dbReference type="Gene3D" id="3.40.710.10">
    <property type="entry name" value="DD-peptidase/beta-lactamase superfamily"/>
    <property type="match status" value="1"/>
</dbReference>
<evidence type="ECO:0000313" key="6">
    <source>
        <dbReference type="Proteomes" id="UP000676996"/>
    </source>
</evidence>
<sequence length="368" mass="39425">MVLKRFSAIERALALIWLAPLALVGCGVHVIPPATTAQKAPPPTYTVAVPVPPPAPKPKPAPAALVATVHSLARNFDGLAGIAIKSIDDGWTVSANGEHKMPQQSVSKLWVAMTMLDARDKGLLSLDDPITITKSDLTLFHQPVAGLLEDGSYTTTIGKLEHRALTTSDNTANDKLLWRVGGPDAVRNFLASRGITDIRFGPGERLLQSKTAGLTWQQSYSIGRNFYKARAALPTEVRRDAFNAYLADPPDGAAPVAVVDALARLKKGELLSAGSTTWLISTLQDSRTGPNRIHGAVPSDWVYGHKTGTGQDFDGRTAGYNDVGILTAPDGRSYAIAVMIGETSRTIPQRWKLMHEVVKGLIAAHDHS</sequence>
<feature type="domain" description="Beta-lactamase class A catalytic" evidence="4">
    <location>
        <begin position="81"/>
        <end position="339"/>
    </location>
</feature>
<comment type="similarity">
    <text evidence="2">Belongs to the class-A beta-lactamase family.</text>
</comment>
<comment type="caution">
    <text evidence="5">The sequence shown here is derived from an EMBL/GenBank/DDBJ whole genome shotgun (WGS) entry which is preliminary data.</text>
</comment>
<dbReference type="EMBL" id="JAGRQC010000003">
    <property type="protein sequence ID" value="MBR0553035.1"/>
    <property type="molecule type" value="Genomic_DNA"/>
</dbReference>
<dbReference type="GO" id="GO:0030655">
    <property type="term" value="P:beta-lactam antibiotic catabolic process"/>
    <property type="evidence" value="ECO:0007669"/>
    <property type="project" value="InterPro"/>
</dbReference>
<dbReference type="GO" id="GO:0046677">
    <property type="term" value="P:response to antibiotic"/>
    <property type="evidence" value="ECO:0007669"/>
    <property type="project" value="InterPro"/>
</dbReference>
<dbReference type="PRINTS" id="PR00118">
    <property type="entry name" value="BLACTAMASEA"/>
</dbReference>
<dbReference type="InterPro" id="IPR045155">
    <property type="entry name" value="Beta-lactam_cat"/>
</dbReference>
<dbReference type="RefSeq" id="WP_284054284.1">
    <property type="nucleotide sequence ID" value="NZ_JAGRQC010000003.1"/>
</dbReference>
<dbReference type="PANTHER" id="PTHR35333:SF3">
    <property type="entry name" value="BETA-LACTAMASE-TYPE TRANSPEPTIDASE FOLD CONTAINING PROTEIN"/>
    <property type="match status" value="1"/>
</dbReference>
<organism evidence="5 6">
    <name type="scientific">Stakelama marina</name>
    <dbReference type="NCBI Taxonomy" id="2826939"/>
    <lineage>
        <taxon>Bacteria</taxon>
        <taxon>Pseudomonadati</taxon>
        <taxon>Pseudomonadota</taxon>
        <taxon>Alphaproteobacteria</taxon>
        <taxon>Sphingomonadales</taxon>
        <taxon>Sphingomonadaceae</taxon>
        <taxon>Stakelama</taxon>
    </lineage>
</organism>
<dbReference type="AlphaFoldDB" id="A0A8T4IIU9"/>